<dbReference type="GO" id="GO:0035091">
    <property type="term" value="F:phosphatidylinositol binding"/>
    <property type="evidence" value="ECO:0007669"/>
    <property type="project" value="InterPro"/>
</dbReference>
<feature type="compositionally biased region" description="Basic and acidic residues" evidence="3">
    <location>
        <begin position="307"/>
        <end position="317"/>
    </location>
</feature>
<dbReference type="Pfam" id="PF00790">
    <property type="entry name" value="VHS"/>
    <property type="match status" value="1"/>
</dbReference>
<evidence type="ECO:0000256" key="2">
    <source>
        <dbReference type="ARBA" id="ARBA00022927"/>
    </source>
</evidence>
<accession>A0A1Y1Z6I8</accession>
<organism evidence="6 7">
    <name type="scientific">Basidiobolus meristosporus CBS 931.73</name>
    <dbReference type="NCBI Taxonomy" id="1314790"/>
    <lineage>
        <taxon>Eukaryota</taxon>
        <taxon>Fungi</taxon>
        <taxon>Fungi incertae sedis</taxon>
        <taxon>Zoopagomycota</taxon>
        <taxon>Entomophthoromycotina</taxon>
        <taxon>Basidiobolomycetes</taxon>
        <taxon>Basidiobolales</taxon>
        <taxon>Basidiobolaceae</taxon>
        <taxon>Basidiobolus</taxon>
    </lineage>
</organism>
<dbReference type="InterPro" id="IPR002014">
    <property type="entry name" value="VHS_dom"/>
</dbReference>
<dbReference type="InParanoid" id="A0A1Y1Z6I8"/>
<dbReference type="InterPro" id="IPR008942">
    <property type="entry name" value="ENTH_VHS"/>
</dbReference>
<dbReference type="PROSITE" id="PS50179">
    <property type="entry name" value="VHS"/>
    <property type="match status" value="1"/>
</dbReference>
<gene>
    <name evidence="6" type="ORF">K493DRAFT_310814</name>
</gene>
<dbReference type="Gene3D" id="1.20.58.160">
    <property type="match status" value="1"/>
</dbReference>
<dbReference type="GO" id="GO:0051666">
    <property type="term" value="P:actin cortical patch localization"/>
    <property type="evidence" value="ECO:0007669"/>
    <property type="project" value="TreeGrafter"/>
</dbReference>
<feature type="region of interest" description="Disordered" evidence="3">
    <location>
        <begin position="275"/>
        <end position="343"/>
    </location>
</feature>
<evidence type="ECO:0008006" key="8">
    <source>
        <dbReference type="Google" id="ProtNLM"/>
    </source>
</evidence>
<reference evidence="6 7" key="1">
    <citation type="submission" date="2016-07" db="EMBL/GenBank/DDBJ databases">
        <title>Pervasive Adenine N6-methylation of Active Genes in Fungi.</title>
        <authorList>
            <consortium name="DOE Joint Genome Institute"/>
            <person name="Mondo S.J."/>
            <person name="Dannebaum R.O."/>
            <person name="Kuo R.C."/>
            <person name="Labutti K."/>
            <person name="Haridas S."/>
            <person name="Kuo A."/>
            <person name="Salamov A."/>
            <person name="Ahrendt S.R."/>
            <person name="Lipzen A."/>
            <person name="Sullivan W."/>
            <person name="Andreopoulos W.B."/>
            <person name="Clum A."/>
            <person name="Lindquist E."/>
            <person name="Daum C."/>
            <person name="Ramamoorthy G.K."/>
            <person name="Gryganskyi A."/>
            <person name="Culley D."/>
            <person name="Magnuson J.K."/>
            <person name="James T.Y."/>
            <person name="O'Malley M.A."/>
            <person name="Stajich J.E."/>
            <person name="Spatafora J.W."/>
            <person name="Visel A."/>
            <person name="Grigoriev I.V."/>
        </authorList>
    </citation>
    <scope>NUCLEOTIDE SEQUENCE [LARGE SCALE GENOMIC DNA]</scope>
    <source>
        <strain evidence="6 7">CBS 931.73</strain>
    </source>
</reference>
<dbReference type="GO" id="GO:0043130">
    <property type="term" value="F:ubiquitin binding"/>
    <property type="evidence" value="ECO:0007669"/>
    <property type="project" value="InterPro"/>
</dbReference>
<feature type="domain" description="VHS" evidence="4">
    <location>
        <begin position="29"/>
        <end position="143"/>
    </location>
</feature>
<dbReference type="AlphaFoldDB" id="A0A1Y1Z6I8"/>
<keyword evidence="7" id="KW-1185">Reference proteome</keyword>
<feature type="domain" description="GAT" evidence="5">
    <location>
        <begin position="156"/>
        <end position="245"/>
    </location>
</feature>
<dbReference type="SUPFAM" id="SSF89009">
    <property type="entry name" value="GAT-like domain"/>
    <property type="match status" value="1"/>
</dbReference>
<protein>
    <recommendedName>
        <fullName evidence="8">VHS-domain-containing protein</fullName>
    </recommendedName>
</protein>
<dbReference type="FunCoup" id="A0A1Y1Z6I8">
    <property type="interactions" value="32"/>
</dbReference>
<proteinExistence type="predicted"/>
<dbReference type="SUPFAM" id="SSF48464">
    <property type="entry name" value="ENTH/VHS domain"/>
    <property type="match status" value="1"/>
</dbReference>
<evidence type="ECO:0000313" key="7">
    <source>
        <dbReference type="Proteomes" id="UP000193498"/>
    </source>
</evidence>
<dbReference type="GO" id="GO:0007034">
    <property type="term" value="P:vacuolar transport"/>
    <property type="evidence" value="ECO:0007669"/>
    <property type="project" value="UniProtKB-ARBA"/>
</dbReference>
<dbReference type="Proteomes" id="UP000193498">
    <property type="component" value="Unassembled WGS sequence"/>
</dbReference>
<dbReference type="InterPro" id="IPR038425">
    <property type="entry name" value="GAT_sf"/>
</dbReference>
<name>A0A1Y1Z6I8_9FUNG</name>
<dbReference type="SMART" id="SM00288">
    <property type="entry name" value="VHS"/>
    <property type="match status" value="1"/>
</dbReference>
<dbReference type="EMBL" id="MCFE01000021">
    <property type="protein sequence ID" value="ORY05869.1"/>
    <property type="molecule type" value="Genomic_DNA"/>
</dbReference>
<evidence type="ECO:0000259" key="5">
    <source>
        <dbReference type="PROSITE" id="PS50909"/>
    </source>
</evidence>
<evidence type="ECO:0000259" key="4">
    <source>
        <dbReference type="PROSITE" id="PS50179"/>
    </source>
</evidence>
<dbReference type="PANTHER" id="PTHR47789:SF1">
    <property type="entry name" value="LAS SEVENTEEN-BINDING PROTEIN 5"/>
    <property type="match status" value="1"/>
</dbReference>
<keyword evidence="2" id="KW-0653">Protein transport</keyword>
<dbReference type="PROSITE" id="PS50909">
    <property type="entry name" value="GAT"/>
    <property type="match status" value="1"/>
</dbReference>
<dbReference type="Gene3D" id="1.25.40.90">
    <property type="match status" value="1"/>
</dbReference>
<evidence type="ECO:0000256" key="3">
    <source>
        <dbReference type="SAM" id="MobiDB-lite"/>
    </source>
</evidence>
<dbReference type="Pfam" id="PF03127">
    <property type="entry name" value="GAT"/>
    <property type="match status" value="1"/>
</dbReference>
<keyword evidence="1" id="KW-0813">Transport</keyword>
<evidence type="ECO:0000256" key="1">
    <source>
        <dbReference type="ARBA" id="ARBA00022448"/>
    </source>
</evidence>
<sequence>MKFFGSNPVSDSIDKLVKKPDYSKDDLGQLCNLVNSRENGMKEAAKALQNKLKSRESQAVLISLSLYESLIERYGAKFYGYIISDKFLNTLQKLVTSRYSDVIVRNRVIELLQIWTVTFENDPSMSPIKSLYEKLAFQGSIPTGDNRANNSSEDIQLSTEHVEKTINSGRSYSQMLAEALAFTDPETTDVTRDDLIQEFYEKCKSSQAKIAKILALTDNEADLSSLLKVNHELINTLNLYNEMVERQLVAAATKASLTDSMKQELPDLIQHEETIGAGSGTSHSSLGSDHEQDPFADPGGSQLGNKPSDKKLGKRPDYAVFETTDDEPGLQKPLVPVSTHAII</sequence>
<evidence type="ECO:0000313" key="6">
    <source>
        <dbReference type="EMBL" id="ORY05869.1"/>
    </source>
</evidence>
<dbReference type="InterPro" id="IPR004152">
    <property type="entry name" value="GAT_dom"/>
</dbReference>
<dbReference type="STRING" id="1314790.A0A1Y1Z6I8"/>
<dbReference type="OrthoDB" id="10255964at2759"/>
<dbReference type="GO" id="GO:0015031">
    <property type="term" value="P:protein transport"/>
    <property type="evidence" value="ECO:0007669"/>
    <property type="project" value="UniProtKB-KW"/>
</dbReference>
<dbReference type="GO" id="GO:0007015">
    <property type="term" value="P:actin filament organization"/>
    <property type="evidence" value="ECO:0007669"/>
    <property type="project" value="InterPro"/>
</dbReference>
<dbReference type="PANTHER" id="PTHR47789">
    <property type="entry name" value="LAS SEVENTEEN-BINDING PROTEIN 5"/>
    <property type="match status" value="1"/>
</dbReference>
<dbReference type="GO" id="GO:0006897">
    <property type="term" value="P:endocytosis"/>
    <property type="evidence" value="ECO:0007669"/>
    <property type="project" value="InterPro"/>
</dbReference>
<dbReference type="GO" id="GO:0030479">
    <property type="term" value="C:actin cortical patch"/>
    <property type="evidence" value="ECO:0007669"/>
    <property type="project" value="TreeGrafter"/>
</dbReference>
<dbReference type="InterPro" id="IPR045007">
    <property type="entry name" value="LSB5"/>
</dbReference>
<comment type="caution">
    <text evidence="6">The sequence shown here is derived from an EMBL/GenBank/DDBJ whole genome shotgun (WGS) entry which is preliminary data.</text>
</comment>